<proteinExistence type="predicted"/>
<keyword evidence="3" id="KW-1185">Reference proteome</keyword>
<keyword evidence="1" id="KW-1133">Transmembrane helix</keyword>
<keyword evidence="1" id="KW-0812">Transmembrane</keyword>
<feature type="transmembrane region" description="Helical" evidence="1">
    <location>
        <begin position="101"/>
        <end position="119"/>
    </location>
</feature>
<dbReference type="Proteomes" id="UP000221024">
    <property type="component" value="Unassembled WGS sequence"/>
</dbReference>
<keyword evidence="1" id="KW-0472">Membrane</keyword>
<feature type="transmembrane region" description="Helical" evidence="1">
    <location>
        <begin position="332"/>
        <end position="352"/>
    </location>
</feature>
<sequence>MLGAYGLLVTVVCIIVAQAVFSAPPESHASLMRYWGLLSAAVVSVAASNMLFPDRMAPGMQLLNPSPKALLRYQLTRWAATAGVLVIPAVLLAVLSDGATAPQINGVLVVLGVALYGFADTVALGPVSQAWSSGTSGQWYARMRETSGAGFSVPRGLVPYLFSTSRCFLLGAAGVLGEGLLRAAGLPGVSIAGGLGVLAWAVWRLRPLAAAFDRFYYRTHAFFQEVLGGSMGVSDRDPIPYDSLYWVPSRWRPATWAALRQLDRRLPLGRFVALGHVLFWALVYQGVAPVVVSGYLALFVLVQNGTVLLLTRPELAPAALHLSLQRPLDWIITRWFVAARWLGPFAGSLGLVAWASRSYTTTDMLVWTAIYAAVAVGTALWATARVEWAHRRQLA</sequence>
<organism evidence="2 3">
    <name type="scientific">Longimonas halophila</name>
    <dbReference type="NCBI Taxonomy" id="1469170"/>
    <lineage>
        <taxon>Bacteria</taxon>
        <taxon>Pseudomonadati</taxon>
        <taxon>Rhodothermota</taxon>
        <taxon>Rhodothermia</taxon>
        <taxon>Rhodothermales</taxon>
        <taxon>Salisaetaceae</taxon>
        <taxon>Longimonas</taxon>
    </lineage>
</organism>
<comment type="caution">
    <text evidence="2">The sequence shown here is derived from an EMBL/GenBank/DDBJ whole genome shotgun (WGS) entry which is preliminary data.</text>
</comment>
<feature type="transmembrane region" description="Helical" evidence="1">
    <location>
        <begin position="183"/>
        <end position="203"/>
    </location>
</feature>
<evidence type="ECO:0000256" key="1">
    <source>
        <dbReference type="SAM" id="Phobius"/>
    </source>
</evidence>
<gene>
    <name evidence="2" type="ORF">CRI93_10125</name>
</gene>
<name>A0A2H3NKD8_9BACT</name>
<evidence type="ECO:0000313" key="2">
    <source>
        <dbReference type="EMBL" id="PEN06176.1"/>
    </source>
</evidence>
<dbReference type="EMBL" id="PDEP01000009">
    <property type="protein sequence ID" value="PEN06176.1"/>
    <property type="molecule type" value="Genomic_DNA"/>
</dbReference>
<dbReference type="AlphaFoldDB" id="A0A2H3NKD8"/>
<reference evidence="2 3" key="1">
    <citation type="submission" date="2017-10" db="EMBL/GenBank/DDBJ databases">
        <title>Draft genome of Longimonas halophila.</title>
        <authorList>
            <person name="Goh K.M."/>
            <person name="Shamsir M.S."/>
            <person name="Lim S.W."/>
        </authorList>
    </citation>
    <scope>NUCLEOTIDE SEQUENCE [LARGE SCALE GENOMIC DNA]</scope>
    <source>
        <strain evidence="2 3">KCTC 42399</strain>
    </source>
</reference>
<feature type="transmembrane region" description="Helical" evidence="1">
    <location>
        <begin position="364"/>
        <end position="384"/>
    </location>
</feature>
<feature type="transmembrane region" description="Helical" evidence="1">
    <location>
        <begin position="32"/>
        <end position="52"/>
    </location>
</feature>
<feature type="transmembrane region" description="Helical" evidence="1">
    <location>
        <begin position="75"/>
        <end position="95"/>
    </location>
</feature>
<evidence type="ECO:0000313" key="3">
    <source>
        <dbReference type="Proteomes" id="UP000221024"/>
    </source>
</evidence>
<accession>A0A2H3NKD8</accession>
<protein>
    <submittedName>
        <fullName evidence="2">Uncharacterized protein</fullName>
    </submittedName>
</protein>